<feature type="coiled-coil region" evidence="1">
    <location>
        <begin position="285"/>
        <end position="319"/>
    </location>
</feature>
<protein>
    <submittedName>
        <fullName evidence="2">Coiled-coil domain containing 175</fullName>
    </submittedName>
</protein>
<feature type="coiled-coil region" evidence="1">
    <location>
        <begin position="134"/>
        <end position="178"/>
    </location>
</feature>
<keyword evidence="1" id="KW-0175">Coiled coil</keyword>
<keyword evidence="3" id="KW-1185">Reference proteome</keyword>
<dbReference type="PANTHER" id="PTHR35347">
    <property type="entry name" value="COILED-COIL DOMAIN-CONTAINING PROTEIN 175"/>
    <property type="match status" value="1"/>
</dbReference>
<dbReference type="PANTHER" id="PTHR35347:SF1">
    <property type="entry name" value="COILED-COIL DOMAIN-CONTAINING PROTEIN 175"/>
    <property type="match status" value="1"/>
</dbReference>
<feature type="coiled-coil region" evidence="1">
    <location>
        <begin position="345"/>
        <end position="379"/>
    </location>
</feature>
<reference evidence="2" key="1">
    <citation type="submission" date="2025-08" db="UniProtKB">
        <authorList>
            <consortium name="Ensembl"/>
        </authorList>
    </citation>
    <scope>IDENTIFICATION</scope>
</reference>
<proteinExistence type="predicted"/>
<dbReference type="AlphaFoldDB" id="A0A8C3W2C6"/>
<evidence type="ECO:0000256" key="1">
    <source>
        <dbReference type="SAM" id="Coils"/>
    </source>
</evidence>
<feature type="coiled-coil region" evidence="1">
    <location>
        <begin position="204"/>
        <end position="256"/>
    </location>
</feature>
<feature type="coiled-coil region" evidence="1">
    <location>
        <begin position="479"/>
        <end position="534"/>
    </location>
</feature>
<organism evidence="2 3">
    <name type="scientific">Catagonus wagneri</name>
    <name type="common">Chacoan peccary</name>
    <dbReference type="NCBI Taxonomy" id="51154"/>
    <lineage>
        <taxon>Eukaryota</taxon>
        <taxon>Metazoa</taxon>
        <taxon>Chordata</taxon>
        <taxon>Craniata</taxon>
        <taxon>Vertebrata</taxon>
        <taxon>Euteleostomi</taxon>
        <taxon>Mammalia</taxon>
        <taxon>Eutheria</taxon>
        <taxon>Laurasiatheria</taxon>
        <taxon>Artiodactyla</taxon>
        <taxon>Suina</taxon>
        <taxon>Tayassuidae</taxon>
        <taxon>Catagonus</taxon>
    </lineage>
</organism>
<dbReference type="Proteomes" id="UP000694540">
    <property type="component" value="Unplaced"/>
</dbReference>
<reference evidence="2" key="2">
    <citation type="submission" date="2025-09" db="UniProtKB">
        <authorList>
            <consortium name="Ensembl"/>
        </authorList>
    </citation>
    <scope>IDENTIFICATION</scope>
</reference>
<accession>A0A8C3W2C6</accession>
<sequence length="796" mass="94421">MALSSWSPELGFGGGEKALKAATVSTGPSLELCTFPSTLGSSVAAAALEQLFVVEQSLQSDYFKCNEEAKTFLKDVAIAVKKLEEMRKTAIDLLEIESMELSRLYFLLETLPNSVSRELEECVRDARRLNLFEINQLHLKITRMNNEIEFLKKKILDLKKMNQTLGKQQEELSRQHEKIVLSLNQAIKEKATTSVYINETYTKINSKKKELELQKLYIQEVEEQREKEKAEYLKRKKKWSQEIEEYKKLCEFKRKETYQKKKELDKLRLKVTKMRETVTTSTVVLSDHNLEIAQLHESIKSWEKQVEDMKKSCKNLEDKMLFFRNSKEKLDDASNVEKNELLLKIKQMAEKLHSCRLENKDLQERLHTVTRQYKIVLKEENKLFMQKRKFHAENQKQLAFIAHKENFLSKRRVDIKNMEEGLNTLNDLHRATKEVYRKQIRVLGDNLEREHQRCILTQWKKFCLLKKHTRWTAQIKAEIQDIIDKIQGAELRRSELLQESSFRKSEINEFLAQVEQLTLQLKQEENEFIVKEKKLIQELSMYEQRFVQEAQINKVKEDELVECLPQLQVAEEEYTDKNSKFEELTRFITAQKHDQNLLNDLISQLSRDFLRYLNNAKKVKQELKQLRDNESHIIKTHIEILKNLENEIYVHDLKTNVLLLENKRLKEYIAYMKKNIEEYKKEEDLMCTSSDLSCQLTALNTQYSDLWAEFQTTLKRLLEKGNETLQEIKNLIDKLCERDEKIEQISTWLQGNFEELRFLTQQESQMDLLKKKKKHSPIKRIHFPVVECTMKKTSTK</sequence>
<gene>
    <name evidence="2" type="primary">CCDC175</name>
</gene>
<dbReference type="Ensembl" id="ENSCWAT00000007517.1">
    <property type="protein sequence ID" value="ENSCWAP00000006911.1"/>
    <property type="gene ID" value="ENSCWAG00000005299.1"/>
</dbReference>
<dbReference type="InterPro" id="IPR038834">
    <property type="entry name" value="CCDC175"/>
</dbReference>
<name>A0A8C3W2C6_9CETA</name>
<evidence type="ECO:0000313" key="2">
    <source>
        <dbReference type="Ensembl" id="ENSCWAP00000006911.1"/>
    </source>
</evidence>
<evidence type="ECO:0000313" key="3">
    <source>
        <dbReference type="Proteomes" id="UP000694540"/>
    </source>
</evidence>
<dbReference type="GeneTree" id="ENSGT00390000001277"/>